<evidence type="ECO:0000313" key="3">
    <source>
        <dbReference type="EMBL" id="GJT60895.1"/>
    </source>
</evidence>
<dbReference type="SUPFAM" id="SSF52029">
    <property type="entry name" value="GroEL apical domain-like"/>
    <property type="match status" value="1"/>
</dbReference>
<dbReference type="Gene3D" id="3.50.7.10">
    <property type="entry name" value="GroEL"/>
    <property type="match status" value="1"/>
</dbReference>
<dbReference type="PANTHER" id="PTHR45633">
    <property type="entry name" value="60 KDA HEAT SHOCK PROTEIN, MITOCHONDRIAL"/>
    <property type="match status" value="1"/>
</dbReference>
<protein>
    <submittedName>
        <fullName evidence="3">Retrovirus-related pol polyprotein from transposon TNT 1-94</fullName>
    </submittedName>
</protein>
<dbReference type="InterPro" id="IPR027409">
    <property type="entry name" value="GroEL-like_apical_dom_sf"/>
</dbReference>
<keyword evidence="4" id="KW-1185">Reference proteome</keyword>
<reference evidence="3" key="1">
    <citation type="journal article" date="2022" name="Int. J. Mol. Sci.">
        <title>Draft Genome of Tanacetum Coccineum: Genomic Comparison of Closely Related Tanacetum-Family Plants.</title>
        <authorList>
            <person name="Yamashiro T."/>
            <person name="Shiraishi A."/>
            <person name="Nakayama K."/>
            <person name="Satake H."/>
        </authorList>
    </citation>
    <scope>NUCLEOTIDE SEQUENCE</scope>
</reference>
<reference evidence="3" key="2">
    <citation type="submission" date="2022-01" db="EMBL/GenBank/DDBJ databases">
        <authorList>
            <person name="Yamashiro T."/>
            <person name="Shiraishi A."/>
            <person name="Satake H."/>
            <person name="Nakayama K."/>
        </authorList>
    </citation>
    <scope>NUCLEOTIDE SEQUENCE</scope>
</reference>
<evidence type="ECO:0000256" key="1">
    <source>
        <dbReference type="ARBA" id="ARBA00006607"/>
    </source>
</evidence>
<keyword evidence="2" id="KW-0143">Chaperone</keyword>
<dbReference type="CDD" id="cd09272">
    <property type="entry name" value="RNase_HI_RT_Ty1"/>
    <property type="match status" value="1"/>
</dbReference>
<organism evidence="3 4">
    <name type="scientific">Tanacetum coccineum</name>
    <dbReference type="NCBI Taxonomy" id="301880"/>
    <lineage>
        <taxon>Eukaryota</taxon>
        <taxon>Viridiplantae</taxon>
        <taxon>Streptophyta</taxon>
        <taxon>Embryophyta</taxon>
        <taxon>Tracheophyta</taxon>
        <taxon>Spermatophyta</taxon>
        <taxon>Magnoliopsida</taxon>
        <taxon>eudicotyledons</taxon>
        <taxon>Gunneridae</taxon>
        <taxon>Pentapetalae</taxon>
        <taxon>asterids</taxon>
        <taxon>campanulids</taxon>
        <taxon>Asterales</taxon>
        <taxon>Asteraceae</taxon>
        <taxon>Asteroideae</taxon>
        <taxon>Anthemideae</taxon>
        <taxon>Anthemidinae</taxon>
        <taxon>Tanacetum</taxon>
    </lineage>
</organism>
<gene>
    <name evidence="3" type="ORF">Tco_1004428</name>
</gene>
<dbReference type="InterPro" id="IPR001844">
    <property type="entry name" value="Cpn60/GroEL"/>
</dbReference>
<evidence type="ECO:0000256" key="2">
    <source>
        <dbReference type="ARBA" id="ARBA00023186"/>
    </source>
</evidence>
<comment type="caution">
    <text evidence="3">The sequence shown here is derived from an EMBL/GenBank/DDBJ whole genome shotgun (WGS) entry which is preliminary data.</text>
</comment>
<dbReference type="Proteomes" id="UP001151760">
    <property type="component" value="Unassembled WGS sequence"/>
</dbReference>
<dbReference type="EMBL" id="BQNB010017240">
    <property type="protein sequence ID" value="GJT60895.1"/>
    <property type="molecule type" value="Genomic_DNA"/>
</dbReference>
<comment type="similarity">
    <text evidence="1">Belongs to the chaperonin (HSP60) family.</text>
</comment>
<accession>A0ABQ5FC18</accession>
<evidence type="ECO:0000313" key="4">
    <source>
        <dbReference type="Proteomes" id="UP001151760"/>
    </source>
</evidence>
<name>A0ABQ5FC18_9ASTR</name>
<proteinExistence type="inferred from homology"/>
<sequence length="230" mass="25900">MFCDNSAALLIANEPGVQKGARHYHRRYHYVRECIELGEINLLKVHTDDNLVDPFTKALPKGKLTQHVISEERGLTLNDVSLNKLGTSKKVTVSLDDSIILHSGGDKNQIEKGCEELRSTIKNSTTMTALRVFKWFTRIVFGSGEMRDQVSILAKDKGFGHEMHKIEESKAVYGVTPSKDYAITYSNKEMSHHTLYGVKPLLLYAATFKFTRDDLSESALRRNIGDKVTP</sequence>